<dbReference type="Proteomes" id="UP000257109">
    <property type="component" value="Unassembled WGS sequence"/>
</dbReference>
<organism evidence="2 3">
    <name type="scientific">Mucuna pruriens</name>
    <name type="common">Velvet bean</name>
    <name type="synonym">Dolichos pruriens</name>
    <dbReference type="NCBI Taxonomy" id="157652"/>
    <lineage>
        <taxon>Eukaryota</taxon>
        <taxon>Viridiplantae</taxon>
        <taxon>Streptophyta</taxon>
        <taxon>Embryophyta</taxon>
        <taxon>Tracheophyta</taxon>
        <taxon>Spermatophyta</taxon>
        <taxon>Magnoliopsida</taxon>
        <taxon>eudicotyledons</taxon>
        <taxon>Gunneridae</taxon>
        <taxon>Pentapetalae</taxon>
        <taxon>rosids</taxon>
        <taxon>fabids</taxon>
        <taxon>Fabales</taxon>
        <taxon>Fabaceae</taxon>
        <taxon>Papilionoideae</taxon>
        <taxon>50 kb inversion clade</taxon>
        <taxon>NPAAA clade</taxon>
        <taxon>indigoferoid/millettioid clade</taxon>
        <taxon>Phaseoleae</taxon>
        <taxon>Mucuna</taxon>
    </lineage>
</organism>
<dbReference type="InterPro" id="IPR001623">
    <property type="entry name" value="DnaJ_domain"/>
</dbReference>
<reference evidence="2" key="1">
    <citation type="submission" date="2018-05" db="EMBL/GenBank/DDBJ databases">
        <title>Draft genome of Mucuna pruriens seed.</title>
        <authorList>
            <person name="Nnadi N.E."/>
            <person name="Vos R."/>
            <person name="Hasami M.H."/>
            <person name="Devisetty U.K."/>
            <person name="Aguiy J.C."/>
        </authorList>
    </citation>
    <scope>NUCLEOTIDE SEQUENCE [LARGE SCALE GENOMIC DNA]</scope>
    <source>
        <strain evidence="2">JCA_2017</strain>
    </source>
</reference>
<dbReference type="OrthoDB" id="445556at2759"/>
<name>A0A371GJ89_MUCPR</name>
<dbReference type="STRING" id="157652.A0A371GJ89"/>
<gene>
    <name evidence="2" type="primary">ATJ11</name>
    <name evidence="2" type="ORF">CR513_27494</name>
</gene>
<dbReference type="Gene3D" id="1.10.287.110">
    <property type="entry name" value="DnaJ domain"/>
    <property type="match status" value="1"/>
</dbReference>
<evidence type="ECO:0000313" key="2">
    <source>
        <dbReference type="EMBL" id="RDX90621.1"/>
    </source>
</evidence>
<dbReference type="PANTHER" id="PTHR45432:SF5">
    <property type="entry name" value="PROTEIN DNAJ, PUTATIVE-RELATED"/>
    <property type="match status" value="1"/>
</dbReference>
<comment type="caution">
    <text evidence="2">The sequence shown here is derived from an EMBL/GenBank/DDBJ whole genome shotgun (WGS) entry which is preliminary data.</text>
</comment>
<dbReference type="InterPro" id="IPR036869">
    <property type="entry name" value="J_dom_sf"/>
</dbReference>
<dbReference type="PROSITE" id="PS50076">
    <property type="entry name" value="DNAJ_2"/>
    <property type="match status" value="1"/>
</dbReference>
<protein>
    <submittedName>
        <fullName evidence="2">Chaperone protein dnaJ 11, chloroplastic</fullName>
    </submittedName>
</protein>
<dbReference type="Pfam" id="PF00226">
    <property type="entry name" value="DnaJ"/>
    <property type="match status" value="1"/>
</dbReference>
<dbReference type="PROSITE" id="PS00636">
    <property type="entry name" value="DNAJ_1"/>
    <property type="match status" value="1"/>
</dbReference>
<dbReference type="InterPro" id="IPR018253">
    <property type="entry name" value="DnaJ_domain_CS"/>
</dbReference>
<dbReference type="SMART" id="SM00271">
    <property type="entry name" value="DnaJ"/>
    <property type="match status" value="1"/>
</dbReference>
<evidence type="ECO:0000313" key="3">
    <source>
        <dbReference type="Proteomes" id="UP000257109"/>
    </source>
</evidence>
<dbReference type="PRINTS" id="PR00625">
    <property type="entry name" value="JDOMAIN"/>
</dbReference>
<proteinExistence type="predicted"/>
<dbReference type="EMBL" id="QJKJ01005343">
    <property type="protein sequence ID" value="RDX90621.1"/>
    <property type="molecule type" value="Genomic_DNA"/>
</dbReference>
<evidence type="ECO:0000259" key="1">
    <source>
        <dbReference type="PROSITE" id="PS50076"/>
    </source>
</evidence>
<dbReference type="SUPFAM" id="SSF46565">
    <property type="entry name" value="Chaperone J-domain"/>
    <property type="match status" value="1"/>
</dbReference>
<sequence length="142" mass="15864">MSGTLNLMSVSGAGGTLRPPTRVSVRAFTATAVAVDSRRPANLYEVLRIKQNASAVEIKLAYRNLAKVYHPDSVVRRSESDERDFIEIHDAYETLSDPSARALYDLSLMAARSGSRSFSSLVTQSRSSRFCQTRKWETDQCW</sequence>
<accession>A0A371GJ89</accession>
<keyword evidence="3" id="KW-1185">Reference proteome</keyword>
<feature type="domain" description="J" evidence="1">
    <location>
        <begin position="42"/>
        <end position="108"/>
    </location>
</feature>
<dbReference type="CDD" id="cd06257">
    <property type="entry name" value="DnaJ"/>
    <property type="match status" value="1"/>
</dbReference>
<dbReference type="AlphaFoldDB" id="A0A371GJ89"/>
<dbReference type="PANTHER" id="PTHR45432">
    <property type="entry name" value="CHAPERONE PROTEIN DNAJ 11, CHLOROPLASTIC-LIKE"/>
    <property type="match status" value="1"/>
</dbReference>
<feature type="non-terminal residue" evidence="2">
    <location>
        <position position="1"/>
    </location>
</feature>